<keyword evidence="4" id="KW-1185">Reference proteome</keyword>
<keyword evidence="1" id="KW-0812">Transmembrane</keyword>
<evidence type="ECO:0000256" key="1">
    <source>
        <dbReference type="SAM" id="Phobius"/>
    </source>
</evidence>
<proteinExistence type="predicted"/>
<accession>A0AAD2FXL2</accession>
<keyword evidence="1" id="KW-0472">Membrane</keyword>
<evidence type="ECO:0000313" key="4">
    <source>
        <dbReference type="Proteomes" id="UP001295423"/>
    </source>
</evidence>
<keyword evidence="1" id="KW-1133">Transmembrane helix</keyword>
<dbReference type="CDD" id="cd23696">
    <property type="entry name" value="PsbW"/>
    <property type="match status" value="1"/>
</dbReference>
<feature type="signal peptide" evidence="2">
    <location>
        <begin position="1"/>
        <end position="17"/>
    </location>
</feature>
<evidence type="ECO:0000313" key="3">
    <source>
        <dbReference type="EMBL" id="CAJ1956125.1"/>
    </source>
</evidence>
<reference evidence="3" key="1">
    <citation type="submission" date="2023-08" db="EMBL/GenBank/DDBJ databases">
        <authorList>
            <person name="Audoor S."/>
            <person name="Bilcke G."/>
        </authorList>
    </citation>
    <scope>NUCLEOTIDE SEQUENCE</scope>
</reference>
<name>A0AAD2FXL2_9STRA</name>
<comment type="caution">
    <text evidence="3">The sequence shown here is derived from an EMBL/GenBank/DDBJ whole genome shotgun (WGS) entry which is preliminary data.</text>
</comment>
<dbReference type="EMBL" id="CAKOGP040001903">
    <property type="protein sequence ID" value="CAJ1956125.1"/>
    <property type="molecule type" value="Genomic_DNA"/>
</dbReference>
<evidence type="ECO:0000256" key="2">
    <source>
        <dbReference type="SAM" id="SignalP"/>
    </source>
</evidence>
<dbReference type="AlphaFoldDB" id="A0AAD2FXL2"/>
<feature type="transmembrane region" description="Helical" evidence="1">
    <location>
        <begin position="78"/>
        <end position="96"/>
    </location>
</feature>
<organism evidence="3 4">
    <name type="scientific">Cylindrotheca closterium</name>
    <dbReference type="NCBI Taxonomy" id="2856"/>
    <lineage>
        <taxon>Eukaryota</taxon>
        <taxon>Sar</taxon>
        <taxon>Stramenopiles</taxon>
        <taxon>Ochrophyta</taxon>
        <taxon>Bacillariophyta</taxon>
        <taxon>Bacillariophyceae</taxon>
        <taxon>Bacillariophycidae</taxon>
        <taxon>Bacillariales</taxon>
        <taxon>Bacillariaceae</taxon>
        <taxon>Cylindrotheca</taxon>
    </lineage>
</organism>
<protein>
    <recommendedName>
        <fullName evidence="5">PSII 6.1 kDa protein</fullName>
    </recommendedName>
</protein>
<feature type="transmembrane region" description="Helical" evidence="1">
    <location>
        <begin position="46"/>
        <end position="66"/>
    </location>
</feature>
<keyword evidence="2" id="KW-0732">Signal</keyword>
<feature type="chain" id="PRO_5041960243" description="PSII 6.1 kDa protein" evidence="2">
    <location>
        <begin position="18"/>
        <end position="119"/>
    </location>
</feature>
<evidence type="ECO:0008006" key="5">
    <source>
        <dbReference type="Google" id="ProtNLM"/>
    </source>
</evidence>
<sequence length="119" mass="12720">MMKTVFALLALFASASAFAPVSQNLAKQAVAPLSMAMQSPEFKKGALATLAGFVPASLMSTAAVATEGTGEWFGVDDLRLLGVLFVVHWGILALWLQQFGEADEEDDFFGEIDYTGVKK</sequence>
<dbReference type="Proteomes" id="UP001295423">
    <property type="component" value="Unassembled WGS sequence"/>
</dbReference>
<gene>
    <name evidence="3" type="ORF">CYCCA115_LOCUS16086</name>
</gene>